<gene>
    <name evidence="3" type="ORF">B1812_01385</name>
</gene>
<reference evidence="3 4" key="1">
    <citation type="submission" date="2017-02" db="EMBL/GenBank/DDBJ databases">
        <authorList>
            <person name="Peterson S.W."/>
        </authorList>
    </citation>
    <scope>NUCLEOTIDE SEQUENCE [LARGE SCALE GENOMIC DNA]</scope>
    <source>
        <strain evidence="3 4">S285</strain>
    </source>
</reference>
<dbReference type="Gene3D" id="3.40.50.150">
    <property type="entry name" value="Vaccinia Virus protein VP39"/>
    <property type="match status" value="1"/>
</dbReference>
<evidence type="ECO:0000256" key="1">
    <source>
        <dbReference type="ARBA" id="ARBA00022679"/>
    </source>
</evidence>
<keyword evidence="3" id="KW-0489">Methyltransferase</keyword>
<dbReference type="PANTHER" id="PTHR43861">
    <property type="entry name" value="TRANS-ACONITATE 2-METHYLTRANSFERASE-RELATED"/>
    <property type="match status" value="1"/>
</dbReference>
<keyword evidence="4" id="KW-1185">Reference proteome</keyword>
<dbReference type="InterPro" id="IPR029063">
    <property type="entry name" value="SAM-dependent_MTases_sf"/>
</dbReference>
<evidence type="ECO:0000259" key="2">
    <source>
        <dbReference type="Pfam" id="PF13649"/>
    </source>
</evidence>
<dbReference type="KEGG" id="mbry:B1812_01385"/>
<dbReference type="Pfam" id="PF13649">
    <property type="entry name" value="Methyltransf_25"/>
    <property type="match status" value="1"/>
</dbReference>
<organism evidence="3 4">
    <name type="scientific">Methylocystis bryophila</name>
    <dbReference type="NCBI Taxonomy" id="655015"/>
    <lineage>
        <taxon>Bacteria</taxon>
        <taxon>Pseudomonadati</taxon>
        <taxon>Pseudomonadota</taxon>
        <taxon>Alphaproteobacteria</taxon>
        <taxon>Hyphomicrobiales</taxon>
        <taxon>Methylocystaceae</taxon>
        <taxon>Methylocystis</taxon>
    </lineage>
</organism>
<dbReference type="GO" id="GO:0032259">
    <property type="term" value="P:methylation"/>
    <property type="evidence" value="ECO:0007669"/>
    <property type="project" value="UniProtKB-KW"/>
</dbReference>
<name>A0A1W6MQX1_9HYPH</name>
<evidence type="ECO:0000313" key="4">
    <source>
        <dbReference type="Proteomes" id="UP000193978"/>
    </source>
</evidence>
<sequence length="286" mass="32175">MPISSNSPDAPINADASVVEGFGDEWERFDQSEVPEEELRTLFSYYFHIFPWDELPPNAEGFDLGCGSGRWAQFVAPRVGRLNLVDPSGKALSVARRKLARATNATFTQAIVSDPFLPLASQDFGYSLGVLHHVPDTLAGLRACVEKLKPGAPFLLYLYYRFDNRPLWFKLIWQASDALRLVVSNLPHPLRYVISQIIAGVAYWPLARLALVLEKLGISPASLPLSHYRDKSFYTMRTDALDRFGTRLEKRFTREEIAAMMTAAGLVDLRFSESEPYWCAVGRKQG</sequence>
<dbReference type="Proteomes" id="UP000193978">
    <property type="component" value="Chromosome"/>
</dbReference>
<dbReference type="OrthoDB" id="5642573at2"/>
<dbReference type="GO" id="GO:0008168">
    <property type="term" value="F:methyltransferase activity"/>
    <property type="evidence" value="ECO:0007669"/>
    <property type="project" value="UniProtKB-KW"/>
</dbReference>
<keyword evidence="1 3" id="KW-0808">Transferase</keyword>
<accession>A0A1W6MQX1</accession>
<protein>
    <submittedName>
        <fullName evidence="3">SAM-dependent methyltransferase</fullName>
    </submittedName>
</protein>
<dbReference type="SUPFAM" id="SSF53335">
    <property type="entry name" value="S-adenosyl-L-methionine-dependent methyltransferases"/>
    <property type="match status" value="1"/>
</dbReference>
<proteinExistence type="predicted"/>
<dbReference type="RefSeq" id="WP_085769999.1">
    <property type="nucleotide sequence ID" value="NZ_AP027149.1"/>
</dbReference>
<evidence type="ECO:0000313" key="3">
    <source>
        <dbReference type="EMBL" id="ARN79946.1"/>
    </source>
</evidence>
<dbReference type="CDD" id="cd02440">
    <property type="entry name" value="AdoMet_MTases"/>
    <property type="match status" value="1"/>
</dbReference>
<dbReference type="InterPro" id="IPR041698">
    <property type="entry name" value="Methyltransf_25"/>
</dbReference>
<dbReference type="EMBL" id="CP019948">
    <property type="protein sequence ID" value="ARN79946.1"/>
    <property type="molecule type" value="Genomic_DNA"/>
</dbReference>
<dbReference type="AlphaFoldDB" id="A0A1W6MQX1"/>
<dbReference type="STRING" id="655015.B1812_01385"/>
<feature type="domain" description="Methyltransferase" evidence="2">
    <location>
        <begin position="63"/>
        <end position="151"/>
    </location>
</feature>
<dbReference type="PANTHER" id="PTHR43861:SF3">
    <property type="entry name" value="PUTATIVE (AFU_ORTHOLOGUE AFUA_2G14390)-RELATED"/>
    <property type="match status" value="1"/>
</dbReference>